<evidence type="ECO:0000313" key="4">
    <source>
        <dbReference type="Proteomes" id="UP000286045"/>
    </source>
</evidence>
<accession>A0A439CWU4</accession>
<dbReference type="Proteomes" id="UP000286045">
    <property type="component" value="Unassembled WGS sequence"/>
</dbReference>
<dbReference type="PANTHER" id="PTHR35910:SF6">
    <property type="entry name" value="2EXR DOMAIN-CONTAINING PROTEIN"/>
    <property type="match status" value="1"/>
</dbReference>
<feature type="compositionally biased region" description="Polar residues" evidence="1">
    <location>
        <begin position="11"/>
        <end position="25"/>
    </location>
</feature>
<reference evidence="3 4" key="1">
    <citation type="submission" date="2018-12" db="EMBL/GenBank/DDBJ databases">
        <title>Draft genome sequence of Xylaria grammica IHI A82.</title>
        <authorList>
            <person name="Buettner E."/>
            <person name="Kellner H."/>
        </authorList>
    </citation>
    <scope>NUCLEOTIDE SEQUENCE [LARGE SCALE GENOMIC DNA]</scope>
    <source>
        <strain evidence="3 4">IHI A82</strain>
    </source>
</reference>
<dbReference type="InterPro" id="IPR045518">
    <property type="entry name" value="2EXR"/>
</dbReference>
<name>A0A439CWU4_9PEZI</name>
<evidence type="ECO:0000313" key="3">
    <source>
        <dbReference type="EMBL" id="RWA06610.1"/>
    </source>
</evidence>
<dbReference type="PANTHER" id="PTHR35910">
    <property type="entry name" value="2EXR DOMAIN-CONTAINING PROTEIN"/>
    <property type="match status" value="1"/>
</dbReference>
<sequence length="364" mass="41086">MQTMAEYPSSHDISLQVSPTSTMDDTTTRREISFDHFPRLPPELRLEVWEYCLPQRIAEVYDPCHDIQEGEERHLRLCRLCRGSMNFVILGRRTAAPLLTRICRESRALALRHGSLKPVGLNHELMWFDKTTDSISFDPHIAQIVVLHVSSIYSRHHISPILEALLLDPTIPLCIGSSLIQIAAEHRLWASFDPTSSLAPQIGEAGVADLAVECLSLRSECTVVLEKVALHLTYQDACDCGLFGLFAESDTAHVNVKDPVQIQKLRDIDDTKQTCRKRHGTWSLKTALAYLGTEKIQQRIDAFLRYIVMFWPKCGEDNILDHGTRAVVTDERDRSTDPTSPPQLPRFTFVLAVHLCHCPEGKSG</sequence>
<dbReference type="STRING" id="363999.A0A439CWU4"/>
<protein>
    <recommendedName>
        <fullName evidence="2">2EXR domain-containing protein</fullName>
    </recommendedName>
</protein>
<gene>
    <name evidence="3" type="ORF">EKO27_g8493</name>
</gene>
<dbReference type="Pfam" id="PF20150">
    <property type="entry name" value="2EXR"/>
    <property type="match status" value="1"/>
</dbReference>
<feature type="domain" description="2EXR" evidence="2">
    <location>
        <begin position="34"/>
        <end position="135"/>
    </location>
</feature>
<organism evidence="3 4">
    <name type="scientific">Xylaria grammica</name>
    <dbReference type="NCBI Taxonomy" id="363999"/>
    <lineage>
        <taxon>Eukaryota</taxon>
        <taxon>Fungi</taxon>
        <taxon>Dikarya</taxon>
        <taxon>Ascomycota</taxon>
        <taxon>Pezizomycotina</taxon>
        <taxon>Sordariomycetes</taxon>
        <taxon>Xylariomycetidae</taxon>
        <taxon>Xylariales</taxon>
        <taxon>Xylariaceae</taxon>
        <taxon>Xylaria</taxon>
    </lineage>
</organism>
<keyword evidence="4" id="KW-1185">Reference proteome</keyword>
<evidence type="ECO:0000259" key="2">
    <source>
        <dbReference type="Pfam" id="PF20150"/>
    </source>
</evidence>
<dbReference type="EMBL" id="RYZI01000323">
    <property type="protein sequence ID" value="RWA06610.1"/>
    <property type="molecule type" value="Genomic_DNA"/>
</dbReference>
<proteinExistence type="predicted"/>
<evidence type="ECO:0000256" key="1">
    <source>
        <dbReference type="SAM" id="MobiDB-lite"/>
    </source>
</evidence>
<feature type="region of interest" description="Disordered" evidence="1">
    <location>
        <begin position="1"/>
        <end position="25"/>
    </location>
</feature>
<comment type="caution">
    <text evidence="3">The sequence shown here is derived from an EMBL/GenBank/DDBJ whole genome shotgun (WGS) entry which is preliminary data.</text>
</comment>
<dbReference type="AlphaFoldDB" id="A0A439CWU4"/>